<dbReference type="InterPro" id="IPR029063">
    <property type="entry name" value="SAM-dependent_MTases_sf"/>
</dbReference>
<accession>A0A9X0BZ63</accession>
<proteinExistence type="predicted"/>
<dbReference type="Pfam" id="PF13847">
    <property type="entry name" value="Methyltransf_31"/>
    <property type="match status" value="1"/>
</dbReference>
<gene>
    <name evidence="2" type="ORF">N7539_002424</name>
</gene>
<organism evidence="2 3">
    <name type="scientific">Penicillium diatomitis</name>
    <dbReference type="NCBI Taxonomy" id="2819901"/>
    <lineage>
        <taxon>Eukaryota</taxon>
        <taxon>Fungi</taxon>
        <taxon>Dikarya</taxon>
        <taxon>Ascomycota</taxon>
        <taxon>Pezizomycotina</taxon>
        <taxon>Eurotiomycetes</taxon>
        <taxon>Eurotiomycetidae</taxon>
        <taxon>Eurotiales</taxon>
        <taxon>Aspergillaceae</taxon>
        <taxon>Penicillium</taxon>
    </lineage>
</organism>
<reference evidence="2" key="2">
    <citation type="journal article" date="2023" name="IMA Fungus">
        <title>Comparative genomic study of the Penicillium genus elucidates a diverse pangenome and 15 lateral gene transfer events.</title>
        <authorList>
            <person name="Petersen C."/>
            <person name="Sorensen T."/>
            <person name="Nielsen M.R."/>
            <person name="Sondergaard T.E."/>
            <person name="Sorensen J.L."/>
            <person name="Fitzpatrick D.A."/>
            <person name="Frisvad J.C."/>
            <person name="Nielsen K.L."/>
        </authorList>
    </citation>
    <scope>NUCLEOTIDE SEQUENCE</scope>
    <source>
        <strain evidence="2">IBT 30728</strain>
    </source>
</reference>
<dbReference type="PANTHER" id="PTHR43464">
    <property type="entry name" value="METHYLTRANSFERASE"/>
    <property type="match status" value="1"/>
</dbReference>
<comment type="caution">
    <text evidence="2">The sequence shown here is derived from an EMBL/GenBank/DDBJ whole genome shotgun (WGS) entry which is preliminary data.</text>
</comment>
<feature type="domain" description="Methyltransferase" evidence="1">
    <location>
        <begin position="74"/>
        <end position="134"/>
    </location>
</feature>
<dbReference type="RefSeq" id="XP_056791986.1">
    <property type="nucleotide sequence ID" value="XM_056932027.1"/>
</dbReference>
<reference evidence="2" key="1">
    <citation type="submission" date="2022-12" db="EMBL/GenBank/DDBJ databases">
        <authorList>
            <person name="Petersen C."/>
        </authorList>
    </citation>
    <scope>NUCLEOTIDE SEQUENCE</scope>
    <source>
        <strain evidence="2">IBT 30728</strain>
    </source>
</reference>
<keyword evidence="2" id="KW-0808">Transferase</keyword>
<dbReference type="Gene3D" id="3.40.50.150">
    <property type="entry name" value="Vaccinia Virus protein VP39"/>
    <property type="match status" value="1"/>
</dbReference>
<keyword evidence="3" id="KW-1185">Reference proteome</keyword>
<keyword evidence="2" id="KW-0489">Methyltransferase</keyword>
<evidence type="ECO:0000313" key="3">
    <source>
        <dbReference type="Proteomes" id="UP001148312"/>
    </source>
</evidence>
<sequence>MKTIQEMLAEKDGHSDSQSVRYLGTVEAYDKWAEVYDTDGNFLQRLDTMEMKRILPRFLECVYARFHDQPTRSERMALLDLGCGTGRNTIQLLNALAVQEQEETTSKPDGPPVPNVHVIGLDASPGMLKVARSAIDEAMGAGGAPANPRYTGPKVVLGTIDLLLQPAALRTQLPPLLRDTGAAGVICTLVLEHAPLRQFFQATSATMCPGGYLLLTNMHADMGLRSQAGFTDPQSGIKIRPTSYCHSIEEIVSAAEAAGFQMEDIFRQEASNGGVRERAIDEDLAGELGPRARKWIGITVWFGVCFSKKTSER</sequence>
<protein>
    <submittedName>
        <fullName evidence="2">Methyltransferase</fullName>
    </submittedName>
</protein>
<evidence type="ECO:0000259" key="1">
    <source>
        <dbReference type="Pfam" id="PF13847"/>
    </source>
</evidence>
<dbReference type="AlphaFoldDB" id="A0A9X0BZ63"/>
<dbReference type="SUPFAM" id="SSF53335">
    <property type="entry name" value="S-adenosyl-L-methionine-dependent methyltransferases"/>
    <property type="match status" value="1"/>
</dbReference>
<dbReference type="CDD" id="cd02440">
    <property type="entry name" value="AdoMet_MTases"/>
    <property type="match status" value="1"/>
</dbReference>
<dbReference type="InterPro" id="IPR025714">
    <property type="entry name" value="Methyltranfer_dom"/>
</dbReference>
<dbReference type="PANTHER" id="PTHR43464:SF52">
    <property type="entry name" value="PUTATIVE-RELATED"/>
    <property type="match status" value="1"/>
</dbReference>
<name>A0A9X0BZ63_9EURO</name>
<dbReference type="Proteomes" id="UP001148312">
    <property type="component" value="Unassembled WGS sequence"/>
</dbReference>
<dbReference type="GeneID" id="81622276"/>
<evidence type="ECO:0000313" key="2">
    <source>
        <dbReference type="EMBL" id="KAJ5490857.1"/>
    </source>
</evidence>
<dbReference type="GO" id="GO:0010420">
    <property type="term" value="F:polyprenyldihydroxybenzoate methyltransferase activity"/>
    <property type="evidence" value="ECO:0007669"/>
    <property type="project" value="TreeGrafter"/>
</dbReference>
<dbReference type="GO" id="GO:0032259">
    <property type="term" value="P:methylation"/>
    <property type="evidence" value="ECO:0007669"/>
    <property type="project" value="UniProtKB-KW"/>
</dbReference>
<dbReference type="EMBL" id="JAPWDQ010000003">
    <property type="protein sequence ID" value="KAJ5490857.1"/>
    <property type="molecule type" value="Genomic_DNA"/>
</dbReference>